<feature type="domain" description="Amidohydrolase 3" evidence="1">
    <location>
        <begin position="35"/>
        <end position="501"/>
    </location>
</feature>
<keyword evidence="3" id="KW-1185">Reference proteome</keyword>
<dbReference type="Gene3D" id="2.30.40.10">
    <property type="entry name" value="Urease, subunit C, domain 1"/>
    <property type="match status" value="1"/>
</dbReference>
<dbReference type="InterPro" id="IPR011059">
    <property type="entry name" value="Metal-dep_hydrolase_composite"/>
</dbReference>
<dbReference type="SUPFAM" id="SSF51556">
    <property type="entry name" value="Metallo-dependent hydrolases"/>
    <property type="match status" value="1"/>
</dbReference>
<dbReference type="EMBL" id="CP016379">
    <property type="protein sequence ID" value="AZR74793.1"/>
    <property type="molecule type" value="Genomic_DNA"/>
</dbReference>
<dbReference type="InterPro" id="IPR013108">
    <property type="entry name" value="Amidohydro_3"/>
</dbReference>
<dbReference type="Gene3D" id="3.20.20.140">
    <property type="entry name" value="Metal-dependent hydrolases"/>
    <property type="match status" value="1"/>
</dbReference>
<protein>
    <submittedName>
        <fullName evidence="2">Amidohydrolase</fullName>
    </submittedName>
</protein>
<dbReference type="InterPro" id="IPR050378">
    <property type="entry name" value="Metallo-dep_Hydrolases_sf"/>
</dbReference>
<dbReference type="PANTHER" id="PTHR11647:SF1">
    <property type="entry name" value="COLLAPSIN RESPONSE MEDIATOR PROTEIN"/>
    <property type="match status" value="1"/>
</dbReference>
<evidence type="ECO:0000259" key="1">
    <source>
        <dbReference type="Pfam" id="PF07969"/>
    </source>
</evidence>
<reference evidence="2 3" key="1">
    <citation type="submission" date="2016-07" db="EMBL/GenBank/DDBJ databases">
        <title>Genome and transcriptome analysis of iron-reducing fermentative bacteria Anoxybacter fermentans.</title>
        <authorList>
            <person name="Zeng X."/>
            <person name="Shao Z."/>
        </authorList>
    </citation>
    <scope>NUCLEOTIDE SEQUENCE [LARGE SCALE GENOMIC DNA]</scope>
    <source>
        <strain evidence="2 3">DY22613</strain>
    </source>
</reference>
<dbReference type="Pfam" id="PF07969">
    <property type="entry name" value="Amidohydro_3"/>
    <property type="match status" value="1"/>
</dbReference>
<organism evidence="2 3">
    <name type="scientific">Anoxybacter fermentans</name>
    <dbReference type="NCBI Taxonomy" id="1323375"/>
    <lineage>
        <taxon>Bacteria</taxon>
        <taxon>Bacillati</taxon>
        <taxon>Bacillota</taxon>
        <taxon>Clostridia</taxon>
        <taxon>Halanaerobiales</taxon>
        <taxon>Anoxybacter</taxon>
    </lineage>
</organism>
<sequence>MVDGTGNPWFRGDIGIKDGRIVKISKISPDAEAKQVIDARGMVVSPGFIDIHSHSDLPLLVDGLAQGKVRQGVTTEVIGNCGFTLAPLMSKMAKEDLKNELEEFGLELNWETMDEYLNLLQKQGVSLNVVPLIGHGIIRKSVMNYDKRKASNEEIKKMRQLVRECMEAGAFGITTGLIYPPSCYADLDELVDLAKVVAHYGGFYATHMRNESAELYQAVEESIDIGRRVGLPVQISHHKVCQPDHWGEVDRTLKLMHRVRNDEGLDVTCDVYPYIATATGLSAVIPEEYHEGGKEKLLAHLKDPATRKILLSILETQQGPRGWHNLFISSVKTEKNRTAEGKDVQTLAKERGISPADVVIDLLIEEELAVGMIRFAMCEDDVVRVLTDDLAMVGSDGGALAIDGPLAKGKPHPRNFGTFPRVLGKYVREEGVLTLEKAVQKMTSMPAARLGLMQKGILREGLDADITIFDPATVKDMADFKNPLQYPVGIFHVIVNGTIVVQNGEHTGKKPGKVLRKS</sequence>
<dbReference type="CDD" id="cd01297">
    <property type="entry name" value="D-aminoacylase"/>
    <property type="match status" value="1"/>
</dbReference>
<dbReference type="AlphaFoldDB" id="A0A3S9T2N6"/>
<evidence type="ECO:0000313" key="2">
    <source>
        <dbReference type="EMBL" id="AZR74793.1"/>
    </source>
</evidence>
<dbReference type="PANTHER" id="PTHR11647">
    <property type="entry name" value="HYDRANTOINASE/DIHYDROPYRIMIDINASE FAMILY MEMBER"/>
    <property type="match status" value="1"/>
</dbReference>
<name>A0A3S9T2N6_9FIRM</name>
<accession>A0A3S9T2N6</accession>
<dbReference type="GO" id="GO:0016812">
    <property type="term" value="F:hydrolase activity, acting on carbon-nitrogen (but not peptide) bonds, in cyclic amides"/>
    <property type="evidence" value="ECO:0007669"/>
    <property type="project" value="TreeGrafter"/>
</dbReference>
<dbReference type="Proteomes" id="UP000267250">
    <property type="component" value="Chromosome"/>
</dbReference>
<dbReference type="Gene3D" id="3.30.1490.130">
    <property type="entry name" value="D-aminoacylase. Domain 3"/>
    <property type="match status" value="1"/>
</dbReference>
<keyword evidence="2" id="KW-0378">Hydrolase</keyword>
<dbReference type="KEGG" id="aft:BBF96_02265"/>
<dbReference type="GO" id="GO:0016811">
    <property type="term" value="F:hydrolase activity, acting on carbon-nitrogen (but not peptide) bonds, in linear amides"/>
    <property type="evidence" value="ECO:0007669"/>
    <property type="project" value="InterPro"/>
</dbReference>
<dbReference type="GO" id="GO:0005829">
    <property type="term" value="C:cytosol"/>
    <property type="evidence" value="ECO:0007669"/>
    <property type="project" value="TreeGrafter"/>
</dbReference>
<dbReference type="InterPro" id="IPR032466">
    <property type="entry name" value="Metal_Hydrolase"/>
</dbReference>
<proteinExistence type="predicted"/>
<dbReference type="InterPro" id="IPR023100">
    <property type="entry name" value="D-aminoacylase_insert_dom_sf"/>
</dbReference>
<evidence type="ECO:0000313" key="3">
    <source>
        <dbReference type="Proteomes" id="UP000267250"/>
    </source>
</evidence>
<dbReference type="SUPFAM" id="SSF51338">
    <property type="entry name" value="Composite domain of metallo-dependent hydrolases"/>
    <property type="match status" value="1"/>
</dbReference>
<gene>
    <name evidence="2" type="ORF">BBF96_02265</name>
</gene>